<proteinExistence type="predicted"/>
<dbReference type="Proteomes" id="UP000253383">
    <property type="component" value="Unassembled WGS sequence"/>
</dbReference>
<gene>
    <name evidence="3" type="ORF">DUE52_24220</name>
</gene>
<protein>
    <recommendedName>
        <fullName evidence="2">DUF6644 domain-containing protein</fullName>
    </recommendedName>
</protein>
<name>A0A368JGW8_9BACT</name>
<comment type="caution">
    <text evidence="3">The sequence shown here is derived from an EMBL/GenBank/DDBJ whole genome shotgun (WGS) entry which is preliminary data.</text>
</comment>
<dbReference type="Pfam" id="PF20349">
    <property type="entry name" value="DUF6644"/>
    <property type="match status" value="1"/>
</dbReference>
<evidence type="ECO:0000256" key="1">
    <source>
        <dbReference type="SAM" id="Phobius"/>
    </source>
</evidence>
<dbReference type="RefSeq" id="WP_114408656.1">
    <property type="nucleotide sequence ID" value="NZ_QOWE01000023.1"/>
</dbReference>
<evidence type="ECO:0000313" key="3">
    <source>
        <dbReference type="EMBL" id="RCR66909.1"/>
    </source>
</evidence>
<dbReference type="AlphaFoldDB" id="A0A368JGW8"/>
<reference evidence="3 4" key="1">
    <citation type="submission" date="2018-07" db="EMBL/GenBank/DDBJ databases">
        <title>Genome analysis of Larkinella rosea.</title>
        <authorList>
            <person name="Zhou Z."/>
            <person name="Wang G."/>
        </authorList>
    </citation>
    <scope>NUCLEOTIDE SEQUENCE [LARGE SCALE GENOMIC DNA]</scope>
    <source>
        <strain evidence="4">zzj9</strain>
    </source>
</reference>
<dbReference type="EMBL" id="QOWE01000023">
    <property type="protein sequence ID" value="RCR66909.1"/>
    <property type="molecule type" value="Genomic_DNA"/>
</dbReference>
<keyword evidence="1" id="KW-0472">Membrane</keyword>
<feature type="transmembrane region" description="Helical" evidence="1">
    <location>
        <begin position="77"/>
        <end position="96"/>
    </location>
</feature>
<keyword evidence="1" id="KW-1133">Transmembrane helix</keyword>
<dbReference type="InterPro" id="IPR046586">
    <property type="entry name" value="DUF6644"/>
</dbReference>
<feature type="transmembrane region" description="Helical" evidence="1">
    <location>
        <begin position="102"/>
        <end position="120"/>
    </location>
</feature>
<keyword evidence="4" id="KW-1185">Reference proteome</keyword>
<evidence type="ECO:0000259" key="2">
    <source>
        <dbReference type="Pfam" id="PF20349"/>
    </source>
</evidence>
<feature type="domain" description="DUF6644" evidence="2">
    <location>
        <begin position="34"/>
        <end position="161"/>
    </location>
</feature>
<feature type="transmembrane region" description="Helical" evidence="1">
    <location>
        <begin position="34"/>
        <end position="56"/>
    </location>
</feature>
<organism evidence="3 4">
    <name type="scientific">Larkinella punicea</name>
    <dbReference type="NCBI Taxonomy" id="2315727"/>
    <lineage>
        <taxon>Bacteria</taxon>
        <taxon>Pseudomonadati</taxon>
        <taxon>Bacteroidota</taxon>
        <taxon>Cytophagia</taxon>
        <taxon>Cytophagales</taxon>
        <taxon>Spirosomataceae</taxon>
        <taxon>Larkinella</taxon>
    </lineage>
</organism>
<dbReference type="OrthoDB" id="3536934at2"/>
<sequence length="162" mass="17569">MRLGIPVEWLQGIENSVLAVAIRQSLWLYPALEIVHIIGIVLVVGGAFLFDFRLLGFSKKIPVADLATHVLPWSRRGLILVIPSGLLLFSTNAEALGKDPTFWLKMALLLVAGINVAVFHRMTFRSPTGWQAGQTPVAAKAAALGSILLWLGTIACGRLLAY</sequence>
<feature type="transmembrane region" description="Helical" evidence="1">
    <location>
        <begin position="141"/>
        <end position="161"/>
    </location>
</feature>
<accession>A0A368JGW8</accession>
<keyword evidence="1" id="KW-0812">Transmembrane</keyword>
<evidence type="ECO:0000313" key="4">
    <source>
        <dbReference type="Proteomes" id="UP000253383"/>
    </source>
</evidence>